<proteinExistence type="evidence at transcript level"/>
<dbReference type="Gene3D" id="2.40.128.20">
    <property type="match status" value="1"/>
</dbReference>
<dbReference type="InterPro" id="IPR012674">
    <property type="entry name" value="Calycin"/>
</dbReference>
<evidence type="ECO:0000313" key="1">
    <source>
        <dbReference type="EMBL" id="JAA62187.1"/>
    </source>
</evidence>
<dbReference type="AlphaFoldDB" id="L7MED1"/>
<organism evidence="1">
    <name type="scientific">Rhipicephalus pulchellus</name>
    <name type="common">Yellow backed tick</name>
    <name type="synonym">Dermacentor pulchellus</name>
    <dbReference type="NCBI Taxonomy" id="72859"/>
    <lineage>
        <taxon>Eukaryota</taxon>
        <taxon>Metazoa</taxon>
        <taxon>Ecdysozoa</taxon>
        <taxon>Arthropoda</taxon>
        <taxon>Chelicerata</taxon>
        <taxon>Arachnida</taxon>
        <taxon>Acari</taxon>
        <taxon>Parasitiformes</taxon>
        <taxon>Ixodida</taxon>
        <taxon>Ixodoidea</taxon>
        <taxon>Ixodidae</taxon>
        <taxon>Rhipicephalinae</taxon>
        <taxon>Rhipicephalus</taxon>
        <taxon>Rhipicephalus</taxon>
    </lineage>
</organism>
<reference evidence="1" key="1">
    <citation type="submission" date="2012-11" db="EMBL/GenBank/DDBJ databases">
        <authorList>
            <person name="Lucero-Rivera Y.E."/>
            <person name="Tovar-Ramirez D."/>
        </authorList>
    </citation>
    <scope>NUCLEOTIDE SEQUENCE</scope>
    <source>
        <tissue evidence="1">Salivary gland</tissue>
    </source>
</reference>
<feature type="non-terminal residue" evidence="1">
    <location>
        <position position="1"/>
    </location>
</feature>
<protein>
    <submittedName>
        <fullName evidence="1">Putative group vii salivary lipocalin</fullName>
    </submittedName>
</protein>
<accession>L7MED1</accession>
<name>L7MED1_RHIPC</name>
<reference evidence="1" key="2">
    <citation type="journal article" date="2015" name="J. Proteomics">
        <title>Sexual differences in the sialomes of the zebra tick, Rhipicephalus pulchellus.</title>
        <authorList>
            <person name="Tan A.W."/>
            <person name="Francischetti I.M."/>
            <person name="Slovak M."/>
            <person name="Kini R.M."/>
            <person name="Ribeiro J.M."/>
        </authorList>
    </citation>
    <scope>NUCLEOTIDE SEQUENCE</scope>
    <source>
        <tissue evidence="1">Salivary gland</tissue>
    </source>
</reference>
<dbReference type="EMBL" id="GACK01002847">
    <property type="protein sequence ID" value="JAA62187.1"/>
    <property type="molecule type" value="mRNA"/>
</dbReference>
<sequence>GILDLVRRIRRANFVGHLGRLNGCEVMENTAKHGKKLDNDKEHSKMNIVVHALIMAFVFNKTLAIEYCAQPHEGTYFCRWRREPHPRLCPKEKPRYCTAIGEEICLCAEGYYRPRAFYPCVRLRDCVKREIKETHISMLCVPDILYMIGASKALADPNKAKCVRSRYIGKLGQGCRRYVEFFKNFAPTRSRPYWSITRYTVGIVSWKKRSTQWPYFRIDSTGAILPPGITTDYSILHLNEHCLITGEYLEDEGRTICSYWVTAKNLEPGNADCDYLFSHYCKDPHFFMNYTTSRNCLWPVQ</sequence>